<sequence length="274" mass="28890">MRTIKRLTMLTLAGVIGLSLTATACFAEKVVIAGSTTVLPIAQKTAEVFMDKNPEADISVRGGGSSVGIAALIDGTCDIADASRAIKDTEIQKAAANGRDPVAHIVAMDGIAVVVNKSNPIDKLSKKQVRDIFTGKITDWSQLGGNSGKIAVISRDTSSGTFEAFGELVMNKEKVMPSALMQASNQAVAKNIAQAPSAIGYVGLGFMSGDIKALEIEGVMPSKETVLSGEYPVTRPLFMYSNGKPQGMIKGYLDFVKSQEGQQLVKEEGYVGLK</sequence>
<evidence type="ECO:0000256" key="4">
    <source>
        <dbReference type="RuleBase" id="RU367119"/>
    </source>
</evidence>
<dbReference type="GO" id="GO:0006817">
    <property type="term" value="P:phosphate ion transport"/>
    <property type="evidence" value="ECO:0007669"/>
    <property type="project" value="UniProtKB-UniRule"/>
</dbReference>
<dbReference type="NCBIfam" id="TIGR02136">
    <property type="entry name" value="ptsS_2"/>
    <property type="match status" value="1"/>
</dbReference>
<evidence type="ECO:0000256" key="3">
    <source>
        <dbReference type="ARBA" id="ARBA00022729"/>
    </source>
</evidence>
<evidence type="ECO:0000259" key="5">
    <source>
        <dbReference type="Pfam" id="PF12849"/>
    </source>
</evidence>
<dbReference type="Pfam" id="PF12849">
    <property type="entry name" value="PBP_like_2"/>
    <property type="match status" value="1"/>
</dbReference>
<dbReference type="InterPro" id="IPR050811">
    <property type="entry name" value="Phosphate_ABC_transporter"/>
</dbReference>
<keyword evidence="2 4" id="KW-0813">Transport</keyword>
<comment type="caution">
    <text evidence="6">The sequence shown here is derived from an EMBL/GenBank/DDBJ whole genome shotgun (WGS) entry which is preliminary data.</text>
</comment>
<dbReference type="GO" id="GO:0042301">
    <property type="term" value="F:phosphate ion binding"/>
    <property type="evidence" value="ECO:0007669"/>
    <property type="project" value="UniProtKB-UniRule"/>
</dbReference>
<dbReference type="InterPro" id="IPR011862">
    <property type="entry name" value="Phos-bd"/>
</dbReference>
<protein>
    <recommendedName>
        <fullName evidence="4">Phosphate-binding protein</fullName>
    </recommendedName>
</protein>
<dbReference type="Proteomes" id="UP000231267">
    <property type="component" value="Unassembled WGS sequence"/>
</dbReference>
<evidence type="ECO:0000256" key="1">
    <source>
        <dbReference type="ARBA" id="ARBA00008725"/>
    </source>
</evidence>
<dbReference type="Gene3D" id="3.40.190.10">
    <property type="entry name" value="Periplasmic binding protein-like II"/>
    <property type="match status" value="2"/>
</dbReference>
<feature type="domain" description="PBP" evidence="5">
    <location>
        <begin position="26"/>
        <end position="260"/>
    </location>
</feature>
<dbReference type="PANTHER" id="PTHR30570:SF1">
    <property type="entry name" value="PHOSPHATE-BINDING PROTEIN PSTS"/>
    <property type="match status" value="1"/>
</dbReference>
<keyword evidence="3 4" id="KW-0732">Signal</keyword>
<evidence type="ECO:0000256" key="2">
    <source>
        <dbReference type="ARBA" id="ARBA00022448"/>
    </source>
</evidence>
<comment type="similarity">
    <text evidence="1 4">Belongs to the PstS family.</text>
</comment>
<dbReference type="PROSITE" id="PS51257">
    <property type="entry name" value="PROKAR_LIPOPROTEIN"/>
    <property type="match status" value="1"/>
</dbReference>
<gene>
    <name evidence="6" type="ORF">COW11_00850</name>
</gene>
<evidence type="ECO:0000313" key="6">
    <source>
        <dbReference type="EMBL" id="PIW66908.1"/>
    </source>
</evidence>
<proteinExistence type="inferred from homology"/>
<keyword evidence="4" id="KW-0592">Phosphate transport</keyword>
<dbReference type="EMBL" id="PFGP01000019">
    <property type="protein sequence ID" value="PIW66908.1"/>
    <property type="molecule type" value="Genomic_DNA"/>
</dbReference>
<dbReference type="InterPro" id="IPR024370">
    <property type="entry name" value="PBP_domain"/>
</dbReference>
<dbReference type="PANTHER" id="PTHR30570">
    <property type="entry name" value="PERIPLASMIC PHOSPHATE BINDING COMPONENT OF PHOSPHATE ABC TRANSPORTER"/>
    <property type="match status" value="1"/>
</dbReference>
<dbReference type="CDD" id="cd13653">
    <property type="entry name" value="PBP2_phosphate_like_1"/>
    <property type="match status" value="1"/>
</dbReference>
<evidence type="ECO:0000313" key="7">
    <source>
        <dbReference type="Proteomes" id="UP000231267"/>
    </source>
</evidence>
<reference evidence="6 7" key="1">
    <citation type="submission" date="2017-09" db="EMBL/GenBank/DDBJ databases">
        <title>Depth-based differentiation of microbial function through sediment-hosted aquifers and enrichment of novel symbionts in the deep terrestrial subsurface.</title>
        <authorList>
            <person name="Probst A.J."/>
            <person name="Ladd B."/>
            <person name="Jarett J.K."/>
            <person name="Geller-Mcgrath D.E."/>
            <person name="Sieber C.M."/>
            <person name="Emerson J.B."/>
            <person name="Anantharaman K."/>
            <person name="Thomas B.C."/>
            <person name="Malmstrom R."/>
            <person name="Stieglmeier M."/>
            <person name="Klingl A."/>
            <person name="Woyke T."/>
            <person name="Ryan C.M."/>
            <person name="Banfield J.F."/>
        </authorList>
    </citation>
    <scope>NUCLEOTIDE SEQUENCE [LARGE SCALE GENOMIC DNA]</scope>
    <source>
        <strain evidence="6">CG12_big_fil_rev_8_21_14_0_65_43_15</strain>
    </source>
</reference>
<feature type="chain" id="PRO_5027159546" description="Phosphate-binding protein" evidence="4">
    <location>
        <begin position="25"/>
        <end position="274"/>
    </location>
</feature>
<dbReference type="SUPFAM" id="SSF53850">
    <property type="entry name" value="Periplasmic binding protein-like II"/>
    <property type="match status" value="1"/>
</dbReference>
<name>A0A2J0LGD6_9BACT</name>
<feature type="signal peptide" evidence="4">
    <location>
        <begin position="1"/>
        <end position="24"/>
    </location>
</feature>
<comment type="function">
    <text evidence="4">Involved in the system for phosphate transport across the cytoplasmic membrane.</text>
</comment>
<organism evidence="6 7">
    <name type="scientific">Candidatus Taenaricola geysiri</name>
    <dbReference type="NCBI Taxonomy" id="1974752"/>
    <lineage>
        <taxon>Bacteria</taxon>
        <taxon>Pseudomonadati</taxon>
        <taxon>Candidatus Omnitrophota</taxon>
        <taxon>Candidatus Taenaricola</taxon>
    </lineage>
</organism>
<dbReference type="AlphaFoldDB" id="A0A2J0LGD6"/>
<accession>A0A2J0LGD6</accession>